<dbReference type="Gene3D" id="2.40.160.50">
    <property type="entry name" value="membrane protein fhac: a member of the omp85/tpsb transporter family"/>
    <property type="match status" value="1"/>
</dbReference>
<comment type="subcellular location">
    <subcellularLocation>
        <location evidence="1">Membrane</location>
    </subcellularLocation>
</comment>
<dbReference type="AlphaFoldDB" id="A0A849SM19"/>
<organism evidence="4 5">
    <name type="scientific">Eiseniibacteriota bacterium</name>
    <dbReference type="NCBI Taxonomy" id="2212470"/>
    <lineage>
        <taxon>Bacteria</taxon>
        <taxon>Candidatus Eiseniibacteriota</taxon>
    </lineage>
</organism>
<reference evidence="4 5" key="1">
    <citation type="submission" date="2020-04" db="EMBL/GenBank/DDBJ databases">
        <title>Metagenomic profiling of ammonia- and methane-oxidizing microorganisms in a Dutch drinking water treatment plant.</title>
        <authorList>
            <person name="Poghosyan L."/>
            <person name="Leucker S."/>
        </authorList>
    </citation>
    <scope>NUCLEOTIDE SEQUENCE [LARGE SCALE GENOMIC DNA]</scope>
    <source>
        <strain evidence="4">S-RSF-IL-03</strain>
    </source>
</reference>
<evidence type="ECO:0000256" key="2">
    <source>
        <dbReference type="ARBA" id="ARBA00023136"/>
    </source>
</evidence>
<proteinExistence type="predicted"/>
<evidence type="ECO:0000259" key="3">
    <source>
        <dbReference type="Pfam" id="PF01103"/>
    </source>
</evidence>
<evidence type="ECO:0000256" key="1">
    <source>
        <dbReference type="ARBA" id="ARBA00004370"/>
    </source>
</evidence>
<evidence type="ECO:0000313" key="5">
    <source>
        <dbReference type="Proteomes" id="UP000580839"/>
    </source>
</evidence>
<gene>
    <name evidence="4" type="ORF">HOP12_05670</name>
</gene>
<evidence type="ECO:0000313" key="4">
    <source>
        <dbReference type="EMBL" id="NOT33644.1"/>
    </source>
</evidence>
<comment type="caution">
    <text evidence="4">The sequence shown here is derived from an EMBL/GenBank/DDBJ whole genome shotgun (WGS) entry which is preliminary data.</text>
</comment>
<name>A0A849SM19_UNCEI</name>
<dbReference type="GO" id="GO:0019867">
    <property type="term" value="C:outer membrane"/>
    <property type="evidence" value="ECO:0007669"/>
    <property type="project" value="InterPro"/>
</dbReference>
<feature type="domain" description="Bacterial surface antigen (D15)" evidence="3">
    <location>
        <begin position="105"/>
        <end position="375"/>
    </location>
</feature>
<dbReference type="EMBL" id="JABFRW010000060">
    <property type="protein sequence ID" value="NOT33644.1"/>
    <property type="molecule type" value="Genomic_DNA"/>
</dbReference>
<keyword evidence="2" id="KW-0472">Membrane</keyword>
<dbReference type="Proteomes" id="UP000580839">
    <property type="component" value="Unassembled WGS sequence"/>
</dbReference>
<protein>
    <submittedName>
        <fullName evidence="4">BamA/TamA family outer membrane protein</fullName>
    </submittedName>
</protein>
<accession>A0A849SM19</accession>
<dbReference type="Pfam" id="PF01103">
    <property type="entry name" value="Omp85"/>
    <property type="match status" value="1"/>
</dbReference>
<sequence length="416" mass="46596">MAAPVVAVVETLTFRPAWSDPDTARIEWRDTESVPIDEIEESLWPHTPFGDDLLMNADEWRLRGDPSWTTRTLHGDYNRVDRLQLSVGGELHPSDHALPRIGARFGYSFGRKRTLYGVRFEQPLLPNEWLAVGASMDRRTAHPDLQQIPDWENSLDLLFGRNDHRNYFERSGIGAYATTRLGDLTTASLHVRNDEYASLALEGGVTSILWRERELRANPEIDPGEVHTWALQLERLARRKVAPRAGIYHWLSLERAGHGLGGEFEYTRLLGDLRTVLRLSPATTLAVRLAAGHTLEGTLPAQRRFTLGGVDALRAHNAATFEGDRIALAQAEYTFGLWRFERLDGVNSDLSVIVFADAGSAWSGPGHDWNLGDQRVAIDGGFGIGTGDETLRVYFARDLREPAGPFNVTARLQRPF</sequence>
<dbReference type="InterPro" id="IPR000184">
    <property type="entry name" value="Bac_surfAg_D15"/>
</dbReference>